<organism evidence="2 3">
    <name type="scientific">Eumeta variegata</name>
    <name type="common">Bagworm moth</name>
    <name type="synonym">Eumeta japonica</name>
    <dbReference type="NCBI Taxonomy" id="151549"/>
    <lineage>
        <taxon>Eukaryota</taxon>
        <taxon>Metazoa</taxon>
        <taxon>Ecdysozoa</taxon>
        <taxon>Arthropoda</taxon>
        <taxon>Hexapoda</taxon>
        <taxon>Insecta</taxon>
        <taxon>Pterygota</taxon>
        <taxon>Neoptera</taxon>
        <taxon>Endopterygota</taxon>
        <taxon>Lepidoptera</taxon>
        <taxon>Glossata</taxon>
        <taxon>Ditrysia</taxon>
        <taxon>Tineoidea</taxon>
        <taxon>Psychidae</taxon>
        <taxon>Oiketicinae</taxon>
        <taxon>Eumeta</taxon>
    </lineage>
</organism>
<feature type="region of interest" description="Disordered" evidence="1">
    <location>
        <begin position="1"/>
        <end position="27"/>
    </location>
</feature>
<comment type="caution">
    <text evidence="2">The sequence shown here is derived from an EMBL/GenBank/DDBJ whole genome shotgun (WGS) entry which is preliminary data.</text>
</comment>
<dbReference type="AlphaFoldDB" id="A0A4C1YGL4"/>
<dbReference type="EMBL" id="BGZK01001198">
    <property type="protein sequence ID" value="GBP74190.1"/>
    <property type="molecule type" value="Genomic_DNA"/>
</dbReference>
<accession>A0A4C1YGL4</accession>
<keyword evidence="3" id="KW-1185">Reference proteome</keyword>
<protein>
    <submittedName>
        <fullName evidence="2">Uncharacterized protein</fullName>
    </submittedName>
</protein>
<evidence type="ECO:0000313" key="2">
    <source>
        <dbReference type="EMBL" id="GBP74190.1"/>
    </source>
</evidence>
<gene>
    <name evidence="2" type="ORF">EVAR_48240_1</name>
</gene>
<dbReference type="Proteomes" id="UP000299102">
    <property type="component" value="Unassembled WGS sequence"/>
</dbReference>
<evidence type="ECO:0000313" key="3">
    <source>
        <dbReference type="Proteomes" id="UP000299102"/>
    </source>
</evidence>
<proteinExistence type="predicted"/>
<evidence type="ECO:0000256" key="1">
    <source>
        <dbReference type="SAM" id="MobiDB-lite"/>
    </source>
</evidence>
<reference evidence="2 3" key="1">
    <citation type="journal article" date="2019" name="Commun. Biol.">
        <title>The bagworm genome reveals a unique fibroin gene that provides high tensile strength.</title>
        <authorList>
            <person name="Kono N."/>
            <person name="Nakamura H."/>
            <person name="Ohtoshi R."/>
            <person name="Tomita M."/>
            <person name="Numata K."/>
            <person name="Arakawa K."/>
        </authorList>
    </citation>
    <scope>NUCLEOTIDE SEQUENCE [LARGE SCALE GENOMIC DNA]</scope>
</reference>
<name>A0A4C1YGL4_EUMVA</name>
<sequence length="87" mass="9445">MSSVYAPRGRVHPDKASPPPPAPRLADSLIVPGLIADEKDKNTNLGVNRPLTRKCKAAAPCIVTGRRGRTRANAFILDELRVRSCRS</sequence>